<dbReference type="InterPro" id="IPR027417">
    <property type="entry name" value="P-loop_NTPase"/>
</dbReference>
<dbReference type="EMBL" id="JAIHOM010000036">
    <property type="protein sequence ID" value="MCW6036431.1"/>
    <property type="molecule type" value="Genomic_DNA"/>
</dbReference>
<feature type="domain" description="CobQ/CobB/MinD/ParA nucleotide binding" evidence="1">
    <location>
        <begin position="5"/>
        <end position="226"/>
    </location>
</feature>
<name>A0ABT3L4J3_9CYAN</name>
<dbReference type="Gene3D" id="3.40.50.300">
    <property type="entry name" value="P-loop containing nucleotide triphosphate hydrolases"/>
    <property type="match status" value="1"/>
</dbReference>
<sequence>MPQIISIHSFRHGTGKSTFTTNLAVTLGQQGYRVGLVDTDIQGRSRLSPRSHHSSLDLDCGENRPLLQDYFLSQVSLSELVCDRSELLNPTLSDSSGYLGIIHHHFNLVHPLPPELRDVQQIHQILWDITTHLQLDYLLIDLYPGLSEETLPLIALCDIFLVLLCIDYPEFQGTAVTLDVAQRLEIPHIHLLLNQVPKTLNTPLLKQQVELTYNIPILGVLPWAEPMQTIREKEIFSLSFPNHTYSQVIQDIARHLRQFSSANTLKNKQNSSSDSGISIFELIELSPVKRQLITIMIRYTSMTWEELVNVTEQEPQKLHILLQELLEQGFIETHNINQETYYKPRLIRSKPLFKTSLFDLDNL</sequence>
<accession>A0ABT3L4J3</accession>
<reference evidence="2 3" key="1">
    <citation type="submission" date="2021-08" db="EMBL/GenBank/DDBJ databases">
        <title>Draft genome sequence of Spirulina subsalsa with high tolerance to salinity and hype-accumulation of phycocyanin.</title>
        <authorList>
            <person name="Pei H."/>
            <person name="Jiang L."/>
        </authorList>
    </citation>
    <scope>NUCLEOTIDE SEQUENCE [LARGE SCALE GENOMIC DNA]</scope>
    <source>
        <strain evidence="2 3">FACHB-351</strain>
    </source>
</reference>
<evidence type="ECO:0000313" key="2">
    <source>
        <dbReference type="EMBL" id="MCW6036431.1"/>
    </source>
</evidence>
<proteinExistence type="predicted"/>
<evidence type="ECO:0000313" key="3">
    <source>
        <dbReference type="Proteomes" id="UP001526426"/>
    </source>
</evidence>
<keyword evidence="3" id="KW-1185">Reference proteome</keyword>
<dbReference type="SUPFAM" id="SSF52540">
    <property type="entry name" value="P-loop containing nucleoside triphosphate hydrolases"/>
    <property type="match status" value="1"/>
</dbReference>
<dbReference type="PANTHER" id="PTHR43384:SF13">
    <property type="entry name" value="SLR0110 PROTEIN"/>
    <property type="match status" value="1"/>
</dbReference>
<dbReference type="Proteomes" id="UP001526426">
    <property type="component" value="Unassembled WGS sequence"/>
</dbReference>
<protein>
    <submittedName>
        <fullName evidence="2">MinD/ParA family protein</fullName>
    </submittedName>
</protein>
<gene>
    <name evidence="2" type="ORF">K4A83_09130</name>
</gene>
<dbReference type="InterPro" id="IPR050625">
    <property type="entry name" value="ParA/MinD_ATPase"/>
</dbReference>
<dbReference type="Pfam" id="PF01656">
    <property type="entry name" value="CbiA"/>
    <property type="match status" value="1"/>
</dbReference>
<dbReference type="PANTHER" id="PTHR43384">
    <property type="entry name" value="SEPTUM SITE-DETERMINING PROTEIN MIND HOMOLOG, CHLOROPLASTIC-RELATED"/>
    <property type="match status" value="1"/>
</dbReference>
<dbReference type="RefSeq" id="WP_265264191.1">
    <property type="nucleotide sequence ID" value="NZ_JAIHOM010000036.1"/>
</dbReference>
<dbReference type="InterPro" id="IPR002586">
    <property type="entry name" value="CobQ/CobB/MinD/ParA_Nub-bd_dom"/>
</dbReference>
<organism evidence="2 3">
    <name type="scientific">Spirulina subsalsa FACHB-351</name>
    <dbReference type="NCBI Taxonomy" id="234711"/>
    <lineage>
        <taxon>Bacteria</taxon>
        <taxon>Bacillati</taxon>
        <taxon>Cyanobacteriota</taxon>
        <taxon>Cyanophyceae</taxon>
        <taxon>Spirulinales</taxon>
        <taxon>Spirulinaceae</taxon>
        <taxon>Spirulina</taxon>
    </lineage>
</organism>
<comment type="caution">
    <text evidence="2">The sequence shown here is derived from an EMBL/GenBank/DDBJ whole genome shotgun (WGS) entry which is preliminary data.</text>
</comment>
<evidence type="ECO:0000259" key="1">
    <source>
        <dbReference type="Pfam" id="PF01656"/>
    </source>
</evidence>